<dbReference type="Gene3D" id="3.30.1490.20">
    <property type="entry name" value="ATP-grasp fold, A domain"/>
    <property type="match status" value="1"/>
</dbReference>
<keyword evidence="18" id="KW-1185">Reference proteome</keyword>
<dbReference type="Gene3D" id="3.30.470.20">
    <property type="entry name" value="ATP-grasp fold, B domain"/>
    <property type="match status" value="1"/>
</dbReference>
<dbReference type="Pfam" id="PF01326">
    <property type="entry name" value="PPDK_N"/>
    <property type="match status" value="1"/>
</dbReference>
<dbReference type="SUPFAM" id="SSF56059">
    <property type="entry name" value="Glutathione synthetase ATP-binding domain-like"/>
    <property type="match status" value="1"/>
</dbReference>
<evidence type="ECO:0000256" key="1">
    <source>
        <dbReference type="ARBA" id="ARBA00001946"/>
    </source>
</evidence>
<evidence type="ECO:0000313" key="17">
    <source>
        <dbReference type="EMBL" id="PPK96749.1"/>
    </source>
</evidence>
<evidence type="ECO:0000256" key="12">
    <source>
        <dbReference type="ARBA" id="ARBA00022842"/>
    </source>
</evidence>
<dbReference type="GO" id="GO:0008986">
    <property type="term" value="F:pyruvate, water dikinase activity"/>
    <property type="evidence" value="ECO:0007669"/>
    <property type="project" value="UniProtKB-EC"/>
</dbReference>
<comment type="function">
    <text evidence="2">Catalyzes the phosphorylation of pyruvate to phosphoenolpyruvate.</text>
</comment>
<evidence type="ECO:0000259" key="16">
    <source>
        <dbReference type="Pfam" id="PF01326"/>
    </source>
</evidence>
<reference evidence="17 18" key="1">
    <citation type="submission" date="2018-02" db="EMBL/GenBank/DDBJ databases">
        <title>Genomic Encyclopedia of Archaeal and Bacterial Type Strains, Phase II (KMG-II): from individual species to whole genera.</title>
        <authorList>
            <person name="Goeker M."/>
        </authorList>
    </citation>
    <scope>NUCLEOTIDE SEQUENCE [LARGE SCALE GENOMIC DNA]</scope>
    <source>
        <strain evidence="17 18">DSM 16809</strain>
    </source>
</reference>
<feature type="chain" id="PRO_5015490814" description="Phosphoenolpyruvate synthase" evidence="15">
    <location>
        <begin position="28"/>
        <end position="979"/>
    </location>
</feature>
<dbReference type="PANTHER" id="PTHR43030">
    <property type="entry name" value="PHOSPHOENOLPYRUVATE SYNTHASE"/>
    <property type="match status" value="1"/>
</dbReference>
<evidence type="ECO:0000313" key="18">
    <source>
        <dbReference type="Proteomes" id="UP000239002"/>
    </source>
</evidence>
<comment type="caution">
    <text evidence="17">The sequence shown here is derived from an EMBL/GenBank/DDBJ whole genome shotgun (WGS) entry which is preliminary data.</text>
</comment>
<dbReference type="EC" id="2.7.9.2" evidence="5"/>
<dbReference type="InterPro" id="IPR006319">
    <property type="entry name" value="PEP_synth"/>
</dbReference>
<dbReference type="Proteomes" id="UP000239002">
    <property type="component" value="Unassembled WGS sequence"/>
</dbReference>
<evidence type="ECO:0000256" key="13">
    <source>
        <dbReference type="ARBA" id="ARBA00033470"/>
    </source>
</evidence>
<evidence type="ECO:0000256" key="8">
    <source>
        <dbReference type="ARBA" id="ARBA00022723"/>
    </source>
</evidence>
<evidence type="ECO:0000256" key="6">
    <source>
        <dbReference type="ARBA" id="ARBA00021623"/>
    </source>
</evidence>
<dbReference type="AlphaFoldDB" id="A0A2S6IR83"/>
<evidence type="ECO:0000256" key="10">
    <source>
        <dbReference type="ARBA" id="ARBA00022777"/>
    </source>
</evidence>
<accession>A0A2S6IR83</accession>
<evidence type="ECO:0000256" key="14">
    <source>
        <dbReference type="ARBA" id="ARBA00047700"/>
    </source>
</evidence>
<dbReference type="EMBL" id="PTJE01000001">
    <property type="protein sequence ID" value="PPK96749.1"/>
    <property type="molecule type" value="Genomic_DNA"/>
</dbReference>
<evidence type="ECO:0000256" key="7">
    <source>
        <dbReference type="ARBA" id="ARBA00022679"/>
    </source>
</evidence>
<evidence type="ECO:0000256" key="9">
    <source>
        <dbReference type="ARBA" id="ARBA00022741"/>
    </source>
</evidence>
<protein>
    <recommendedName>
        <fullName evidence="6">Phosphoenolpyruvate synthase</fullName>
        <ecNumber evidence="5">2.7.9.2</ecNumber>
    </recommendedName>
    <alternativeName>
        <fullName evidence="13">Pyruvate, water dikinase</fullName>
    </alternativeName>
</protein>
<dbReference type="GO" id="GO:0046872">
    <property type="term" value="F:metal ion binding"/>
    <property type="evidence" value="ECO:0007669"/>
    <property type="project" value="UniProtKB-KW"/>
</dbReference>
<dbReference type="InterPro" id="IPR002192">
    <property type="entry name" value="PPDK_AMP/ATP-bd"/>
</dbReference>
<evidence type="ECO:0000256" key="3">
    <source>
        <dbReference type="ARBA" id="ARBA00004742"/>
    </source>
</evidence>
<keyword evidence="9" id="KW-0547">Nucleotide-binding</keyword>
<evidence type="ECO:0000256" key="2">
    <source>
        <dbReference type="ARBA" id="ARBA00002988"/>
    </source>
</evidence>
<evidence type="ECO:0000256" key="5">
    <source>
        <dbReference type="ARBA" id="ARBA00011996"/>
    </source>
</evidence>
<keyword evidence="7" id="KW-0808">Transferase</keyword>
<keyword evidence="8" id="KW-0479">Metal-binding</keyword>
<dbReference type="InterPro" id="IPR013815">
    <property type="entry name" value="ATP_grasp_subdomain_1"/>
</dbReference>
<comment type="catalytic activity">
    <reaction evidence="14">
        <text>pyruvate + ATP + H2O = phosphoenolpyruvate + AMP + phosphate + 2 H(+)</text>
        <dbReference type="Rhea" id="RHEA:11364"/>
        <dbReference type="ChEBI" id="CHEBI:15361"/>
        <dbReference type="ChEBI" id="CHEBI:15377"/>
        <dbReference type="ChEBI" id="CHEBI:15378"/>
        <dbReference type="ChEBI" id="CHEBI:30616"/>
        <dbReference type="ChEBI" id="CHEBI:43474"/>
        <dbReference type="ChEBI" id="CHEBI:58702"/>
        <dbReference type="ChEBI" id="CHEBI:456215"/>
        <dbReference type="EC" id="2.7.9.2"/>
    </reaction>
</comment>
<feature type="signal peptide" evidence="15">
    <location>
        <begin position="1"/>
        <end position="27"/>
    </location>
</feature>
<keyword evidence="15" id="KW-0732">Signal</keyword>
<comment type="cofactor">
    <cofactor evidence="1">
        <name>Mg(2+)</name>
        <dbReference type="ChEBI" id="CHEBI:18420"/>
    </cofactor>
</comment>
<gene>
    <name evidence="17" type="ORF">LY01_00574</name>
</gene>
<keyword evidence="10 17" id="KW-0418">Kinase</keyword>
<keyword evidence="17" id="KW-0670">Pyruvate</keyword>
<name>A0A2S6IR83_9FLAO</name>
<dbReference type="GO" id="GO:0005524">
    <property type="term" value="F:ATP binding"/>
    <property type="evidence" value="ECO:0007669"/>
    <property type="project" value="UniProtKB-KW"/>
</dbReference>
<comment type="similarity">
    <text evidence="4">Belongs to the PEP-utilizing enzyme family.</text>
</comment>
<proteinExistence type="inferred from homology"/>
<evidence type="ECO:0000256" key="4">
    <source>
        <dbReference type="ARBA" id="ARBA00007837"/>
    </source>
</evidence>
<keyword evidence="11" id="KW-0067">ATP-binding</keyword>
<evidence type="ECO:0000256" key="11">
    <source>
        <dbReference type="ARBA" id="ARBA00022840"/>
    </source>
</evidence>
<evidence type="ECO:0000256" key="15">
    <source>
        <dbReference type="SAM" id="SignalP"/>
    </source>
</evidence>
<feature type="domain" description="Pyruvate phosphate dikinase AMP/ATP-binding" evidence="16">
    <location>
        <begin position="630"/>
        <end position="953"/>
    </location>
</feature>
<keyword evidence="12" id="KW-0460">Magnesium</keyword>
<comment type="pathway">
    <text evidence="3">Carbohydrate biosynthesis; gluconeogenesis.</text>
</comment>
<dbReference type="PANTHER" id="PTHR43030:SF1">
    <property type="entry name" value="PHOSPHOENOLPYRUVATE SYNTHASE"/>
    <property type="match status" value="1"/>
</dbReference>
<organism evidence="17 18">
    <name type="scientific">Nonlabens xylanidelens</name>
    <dbReference type="NCBI Taxonomy" id="191564"/>
    <lineage>
        <taxon>Bacteria</taxon>
        <taxon>Pseudomonadati</taxon>
        <taxon>Bacteroidota</taxon>
        <taxon>Flavobacteriia</taxon>
        <taxon>Flavobacteriales</taxon>
        <taxon>Flavobacteriaceae</taxon>
        <taxon>Nonlabens</taxon>
    </lineage>
</organism>
<sequence>MLIPYTFGTMKRILLLLVIIASSVATAQEFTDTRIKEMINEYRQLDRGPYKSINWFCPDGTIRDAKDPCPDAIGEGIQHASYKKDVEELARKRNIYFAEILASNKVWSFWDGNNNHSRVKQYQLGKYLESVDNGWIQERSKFYRGAKQIEDEEEWGRKFYYTILSDNDLVERDFFLIRESLRDIPHDGDTNLAQDIRSLSKVLAERHSKFMDIRIKIHGNPQAADIESVKKWLDKNEGDISEQSKKDFNKLMVDMQEFFEPVSVKDLSKMVADWNEDAYIRTQTEWFSKFYATETDPAILVPAAANLMCDIKTNIKDDKRGTRRTNALELSIRLEELIFQQAGSWEPVDLQEHLDKIYSLSEALASAGYVEMWEWDAIESELFLANGETIKAHELLDFINTGRSQVEWGTGMVNAIYGDVVEQYSQFEPKAYGFYDDRIRSSLLLPLGDAIGNLGGLVSRQIGLTSQIASVNNVSTIRGLNPGYTKGELVVVSGNAEGMQVDPNKIYIFDHPPSDLKPVAGIATVSEGNLVSHVQLLARNLGIPNAAISIDNLNDLKELDGEEIFYAVSNRGTVVIKSAREMNDKENALFNTASKKEKKTIRIPEGKLKLDGVLPLDMAAVGSSDSGILCGPKAANLGQLKQLFPDKVVNGIVIPFGVFKDHMNQSMPETNGSYWDFLMSAFAKAKQLKADGKSEQEIIDYQLGELAILRDAISKMEFKPSFINALEADFKSILGDKLGNVPVFLRSDTNMEDLEEFTGAGLNLTVFNAVAREKVINGIREVWASPYTERSFKWRQVYLENPENVYPSILIIPTVDVDYSGVLITKDFINDNENSITVAMSRGAGGAVDGQNAETYLIDQEGKGLLISPARENKQRKLPVTGGSVMEHVDFDTSILTSQNLKTIREFAKTVHEIMPGSKDGSYTGAWDIELGFKDGKMYLFQIRPFVENTQAVNSEYLNSIDADVDVNTALLLHKPIAI</sequence>